<evidence type="ECO:0000256" key="4">
    <source>
        <dbReference type="ARBA" id="ARBA00022989"/>
    </source>
</evidence>
<evidence type="ECO:0000313" key="8">
    <source>
        <dbReference type="EMBL" id="CAF4844058.1"/>
    </source>
</evidence>
<feature type="disulfide bond" evidence="6">
    <location>
        <begin position="157"/>
        <end position="177"/>
    </location>
</feature>
<dbReference type="Proteomes" id="UP000663880">
    <property type="component" value="Unassembled WGS sequence"/>
</dbReference>
<dbReference type="AlphaFoldDB" id="A0A821RMM4"/>
<dbReference type="Gene3D" id="1.10.1450.10">
    <property type="entry name" value="Tetraspanin"/>
    <property type="match status" value="1"/>
</dbReference>
<comment type="caution">
    <text evidence="8">The sequence shown here is derived from an EMBL/GenBank/DDBJ whole genome shotgun (WGS) entry which is preliminary data.</text>
</comment>
<dbReference type="CDD" id="cd03127">
    <property type="entry name" value="tetraspanin_LEL"/>
    <property type="match status" value="1"/>
</dbReference>
<dbReference type="Pfam" id="PF00335">
    <property type="entry name" value="Tetraspanin"/>
    <property type="match status" value="1"/>
</dbReference>
<evidence type="ECO:0000256" key="5">
    <source>
        <dbReference type="ARBA" id="ARBA00023136"/>
    </source>
</evidence>
<keyword evidence="6" id="KW-1015">Disulfide bond</keyword>
<keyword evidence="9" id="KW-1185">Reference proteome</keyword>
<protein>
    <recommendedName>
        <fullName evidence="7">Tetraspanin</fullName>
    </recommendedName>
</protein>
<dbReference type="PIRSF" id="PIRSF002419">
    <property type="entry name" value="Tetraspanin"/>
    <property type="match status" value="1"/>
</dbReference>
<keyword evidence="3 7" id="KW-0812">Transmembrane</keyword>
<feature type="transmembrane region" description="Helical" evidence="7">
    <location>
        <begin position="221"/>
        <end position="244"/>
    </location>
</feature>
<dbReference type="SUPFAM" id="SSF48652">
    <property type="entry name" value="Tetraspanin"/>
    <property type="match status" value="1"/>
</dbReference>
<dbReference type="EMBL" id="CAJOBZ010000014">
    <property type="protein sequence ID" value="CAF4844058.1"/>
    <property type="molecule type" value="Genomic_DNA"/>
</dbReference>
<gene>
    <name evidence="8" type="ORF">PMACD_LOCUS6453</name>
</gene>
<accession>A0A821RMM4</accession>
<dbReference type="InterPro" id="IPR008952">
    <property type="entry name" value="Tetraspanin_EC2_sf"/>
</dbReference>
<evidence type="ECO:0000256" key="7">
    <source>
        <dbReference type="RuleBase" id="RU361218"/>
    </source>
</evidence>
<feature type="transmembrane region" description="Helical" evidence="7">
    <location>
        <begin position="62"/>
        <end position="84"/>
    </location>
</feature>
<feature type="transmembrane region" description="Helical" evidence="7">
    <location>
        <begin position="20"/>
        <end position="42"/>
    </location>
</feature>
<dbReference type="PANTHER" id="PTHR19282">
    <property type="entry name" value="TETRASPANIN"/>
    <property type="match status" value="1"/>
</dbReference>
<comment type="subcellular location">
    <subcellularLocation>
        <location evidence="1 7">Membrane</location>
        <topology evidence="1 7">Multi-pass membrane protein</topology>
    </subcellularLocation>
</comment>
<dbReference type="InterPro" id="IPR018499">
    <property type="entry name" value="Tetraspanin/Peripherin"/>
</dbReference>
<dbReference type="OrthoDB" id="6239677at2759"/>
<evidence type="ECO:0000313" key="9">
    <source>
        <dbReference type="Proteomes" id="UP000663880"/>
    </source>
</evidence>
<keyword evidence="4 7" id="KW-1133">Transmembrane helix</keyword>
<comment type="similarity">
    <text evidence="2 7">Belongs to the tetraspanin (TM4SF) family.</text>
</comment>
<dbReference type="InterPro" id="IPR000301">
    <property type="entry name" value="Tetraspanin_animals"/>
</dbReference>
<organism evidence="8 9">
    <name type="scientific">Pieris macdunnoughi</name>
    <dbReference type="NCBI Taxonomy" id="345717"/>
    <lineage>
        <taxon>Eukaryota</taxon>
        <taxon>Metazoa</taxon>
        <taxon>Ecdysozoa</taxon>
        <taxon>Arthropoda</taxon>
        <taxon>Hexapoda</taxon>
        <taxon>Insecta</taxon>
        <taxon>Pterygota</taxon>
        <taxon>Neoptera</taxon>
        <taxon>Endopterygota</taxon>
        <taxon>Lepidoptera</taxon>
        <taxon>Glossata</taxon>
        <taxon>Ditrysia</taxon>
        <taxon>Papilionoidea</taxon>
        <taxon>Pieridae</taxon>
        <taxon>Pierinae</taxon>
        <taxon>Pieris</taxon>
    </lineage>
</organism>
<keyword evidence="5 7" id="KW-0472">Membrane</keyword>
<reference evidence="8" key="1">
    <citation type="submission" date="2021-02" db="EMBL/GenBank/DDBJ databases">
        <authorList>
            <person name="Steward A R."/>
        </authorList>
    </citation>
    <scope>NUCLEOTIDE SEQUENCE</scope>
</reference>
<proteinExistence type="inferred from homology"/>
<evidence type="ECO:0000256" key="6">
    <source>
        <dbReference type="PIRSR" id="PIRSR002419-1"/>
    </source>
</evidence>
<feature type="transmembrane region" description="Helical" evidence="7">
    <location>
        <begin position="96"/>
        <end position="117"/>
    </location>
</feature>
<evidence type="ECO:0000256" key="3">
    <source>
        <dbReference type="ARBA" id="ARBA00022692"/>
    </source>
</evidence>
<evidence type="ECO:0000256" key="2">
    <source>
        <dbReference type="ARBA" id="ARBA00006840"/>
    </source>
</evidence>
<sequence>MVAKNTVVKMKKIKTFSVMCAKGVLIILNVCCILIAICTFVFTVADSRVLKQYGEESAAGTYIGDIVVIFICWLGLSVAIFGLVGTMRNNVKILYLYIGLLMIMMVIGLLVVIFVGVQRYSLEFRVIEWLQEDFFKKNIDETHWKLWDQLQTAYKCCGLNGPEDYHAMGQHVAISCCPKAYKTKTEYAQMMLYNACLEASSYFPDGCEDEILAVLRSNAEWLQGVAMTSFWFEAIGMLLAMWVANNVKNRVHVYKQNVMY</sequence>
<dbReference type="GO" id="GO:0016020">
    <property type="term" value="C:membrane"/>
    <property type="evidence" value="ECO:0007669"/>
    <property type="project" value="UniProtKB-SubCell"/>
</dbReference>
<name>A0A821RMM4_9NEOP</name>
<evidence type="ECO:0000256" key="1">
    <source>
        <dbReference type="ARBA" id="ARBA00004141"/>
    </source>
</evidence>